<keyword evidence="9" id="KW-1185">Reference proteome</keyword>
<reference evidence="8" key="2">
    <citation type="submission" date="2017-10" db="EMBL/GenBank/DDBJ databases">
        <title>Ladona fulva Genome sequencing and assembly.</title>
        <authorList>
            <person name="Murali S."/>
            <person name="Richards S."/>
            <person name="Bandaranaike D."/>
            <person name="Bellair M."/>
            <person name="Blankenburg K."/>
            <person name="Chao H."/>
            <person name="Dinh H."/>
            <person name="Doddapaneni H."/>
            <person name="Dugan-Rocha S."/>
            <person name="Elkadiri S."/>
            <person name="Gnanaolivu R."/>
            <person name="Hernandez B."/>
            <person name="Skinner E."/>
            <person name="Javaid M."/>
            <person name="Lee S."/>
            <person name="Li M."/>
            <person name="Ming W."/>
            <person name="Munidasa M."/>
            <person name="Muniz J."/>
            <person name="Nguyen L."/>
            <person name="Hughes D."/>
            <person name="Osuji N."/>
            <person name="Pu L.-L."/>
            <person name="Puazo M."/>
            <person name="Qu C."/>
            <person name="Quiroz J."/>
            <person name="Raj R."/>
            <person name="Weissenberger G."/>
            <person name="Xin Y."/>
            <person name="Zou X."/>
            <person name="Han Y."/>
            <person name="Worley K."/>
            <person name="Muzny D."/>
            <person name="Gibbs R."/>
        </authorList>
    </citation>
    <scope>NUCLEOTIDE SEQUENCE</scope>
    <source>
        <strain evidence="8">Sampled in the wild</strain>
    </source>
</reference>
<evidence type="ECO:0000313" key="8">
    <source>
        <dbReference type="EMBL" id="KAG8234524.1"/>
    </source>
</evidence>
<dbReference type="Pfam" id="PF00089">
    <property type="entry name" value="Trypsin"/>
    <property type="match status" value="2"/>
</dbReference>
<dbReference type="InterPro" id="IPR001254">
    <property type="entry name" value="Trypsin_dom"/>
</dbReference>
<dbReference type="AlphaFoldDB" id="A0A8K0KHU8"/>
<dbReference type="PROSITE" id="PS50240">
    <property type="entry name" value="TRYPSIN_DOM"/>
    <property type="match status" value="1"/>
</dbReference>
<protein>
    <recommendedName>
        <fullName evidence="7">Peptidase S1 domain-containing protein</fullName>
    </recommendedName>
</protein>
<feature type="signal peptide" evidence="6">
    <location>
        <begin position="1"/>
        <end position="21"/>
    </location>
</feature>
<dbReference type="Gene3D" id="2.40.10.10">
    <property type="entry name" value="Trypsin-like serine proteases"/>
    <property type="match status" value="2"/>
</dbReference>
<keyword evidence="6" id="KW-0732">Signal</keyword>
<comment type="caution">
    <text evidence="8">The sequence shown here is derived from an EMBL/GenBank/DDBJ whole genome shotgun (WGS) entry which is preliminary data.</text>
</comment>
<dbReference type="SUPFAM" id="SSF50494">
    <property type="entry name" value="Trypsin-like serine proteases"/>
    <property type="match status" value="2"/>
</dbReference>
<evidence type="ECO:0000256" key="5">
    <source>
        <dbReference type="ARBA" id="ARBA00024195"/>
    </source>
</evidence>
<dbReference type="GO" id="GO:0005615">
    <property type="term" value="C:extracellular space"/>
    <property type="evidence" value="ECO:0007669"/>
    <property type="project" value="TreeGrafter"/>
</dbReference>
<evidence type="ECO:0000256" key="4">
    <source>
        <dbReference type="ARBA" id="ARBA00023157"/>
    </source>
</evidence>
<dbReference type="GO" id="GO:0004252">
    <property type="term" value="F:serine-type endopeptidase activity"/>
    <property type="evidence" value="ECO:0007669"/>
    <property type="project" value="InterPro"/>
</dbReference>
<comment type="similarity">
    <text evidence="5">Belongs to the peptidase S1 family. CLIP subfamily.</text>
</comment>
<feature type="non-terminal residue" evidence="8">
    <location>
        <position position="257"/>
    </location>
</feature>
<feature type="domain" description="Peptidase S1" evidence="7">
    <location>
        <begin position="1"/>
        <end position="204"/>
    </location>
</feature>
<organism evidence="8 9">
    <name type="scientific">Ladona fulva</name>
    <name type="common">Scarce chaser dragonfly</name>
    <name type="synonym">Libellula fulva</name>
    <dbReference type="NCBI Taxonomy" id="123851"/>
    <lineage>
        <taxon>Eukaryota</taxon>
        <taxon>Metazoa</taxon>
        <taxon>Ecdysozoa</taxon>
        <taxon>Arthropoda</taxon>
        <taxon>Hexapoda</taxon>
        <taxon>Insecta</taxon>
        <taxon>Pterygota</taxon>
        <taxon>Palaeoptera</taxon>
        <taxon>Odonata</taxon>
        <taxon>Epiprocta</taxon>
        <taxon>Anisoptera</taxon>
        <taxon>Libelluloidea</taxon>
        <taxon>Libellulidae</taxon>
        <taxon>Ladona</taxon>
    </lineage>
</organism>
<evidence type="ECO:0000256" key="3">
    <source>
        <dbReference type="ARBA" id="ARBA00022825"/>
    </source>
</evidence>
<dbReference type="InterPro" id="IPR043504">
    <property type="entry name" value="Peptidase_S1_PA_chymotrypsin"/>
</dbReference>
<dbReference type="EMBL" id="KZ308822">
    <property type="protein sequence ID" value="KAG8234524.1"/>
    <property type="molecule type" value="Genomic_DNA"/>
</dbReference>
<dbReference type="OrthoDB" id="6339452at2759"/>
<reference evidence="8" key="1">
    <citation type="submission" date="2013-04" db="EMBL/GenBank/DDBJ databases">
        <authorList>
            <person name="Qu J."/>
            <person name="Murali S.C."/>
            <person name="Bandaranaike D."/>
            <person name="Bellair M."/>
            <person name="Blankenburg K."/>
            <person name="Chao H."/>
            <person name="Dinh H."/>
            <person name="Doddapaneni H."/>
            <person name="Downs B."/>
            <person name="Dugan-Rocha S."/>
            <person name="Elkadiri S."/>
            <person name="Gnanaolivu R.D."/>
            <person name="Hernandez B."/>
            <person name="Javaid M."/>
            <person name="Jayaseelan J.C."/>
            <person name="Lee S."/>
            <person name="Li M."/>
            <person name="Ming W."/>
            <person name="Munidasa M."/>
            <person name="Muniz J."/>
            <person name="Nguyen L."/>
            <person name="Ongeri F."/>
            <person name="Osuji N."/>
            <person name="Pu L.-L."/>
            <person name="Puazo M."/>
            <person name="Qu C."/>
            <person name="Quiroz J."/>
            <person name="Raj R."/>
            <person name="Weissenberger G."/>
            <person name="Xin Y."/>
            <person name="Zou X."/>
            <person name="Han Y."/>
            <person name="Richards S."/>
            <person name="Worley K."/>
            <person name="Muzny D."/>
            <person name="Gibbs R."/>
        </authorList>
    </citation>
    <scope>NUCLEOTIDE SEQUENCE</scope>
    <source>
        <strain evidence="8">Sampled in the wild</strain>
    </source>
</reference>
<evidence type="ECO:0000256" key="2">
    <source>
        <dbReference type="ARBA" id="ARBA00022801"/>
    </source>
</evidence>
<dbReference type="Proteomes" id="UP000792457">
    <property type="component" value="Unassembled WGS sequence"/>
</dbReference>
<feature type="chain" id="PRO_5035444402" description="Peptidase S1 domain-containing protein" evidence="6">
    <location>
        <begin position="22"/>
        <end position="257"/>
    </location>
</feature>
<keyword evidence="3" id="KW-0720">Serine protease</keyword>
<dbReference type="GO" id="GO:0006508">
    <property type="term" value="P:proteolysis"/>
    <property type="evidence" value="ECO:0007669"/>
    <property type="project" value="UniProtKB-KW"/>
</dbReference>
<accession>A0A8K0KHU8</accession>
<dbReference type="InterPro" id="IPR033116">
    <property type="entry name" value="TRYPSIN_SER"/>
</dbReference>
<dbReference type="FunFam" id="2.40.10.10:FF:000002">
    <property type="entry name" value="Transmembrane protease serine"/>
    <property type="match status" value="1"/>
</dbReference>
<name>A0A8K0KHU8_LADFU</name>
<dbReference type="InterPro" id="IPR050127">
    <property type="entry name" value="Serine_Proteases_S1"/>
</dbReference>
<dbReference type="SMART" id="SM00020">
    <property type="entry name" value="Tryp_SPc"/>
    <property type="match status" value="1"/>
</dbReference>
<keyword evidence="4" id="KW-1015">Disulfide bond</keyword>
<proteinExistence type="inferred from homology"/>
<dbReference type="PANTHER" id="PTHR24264:SF54">
    <property type="entry name" value="PEPTIDASE S1 DOMAIN-CONTAINING PROTEIN"/>
    <property type="match status" value="1"/>
</dbReference>
<evidence type="ECO:0000256" key="1">
    <source>
        <dbReference type="ARBA" id="ARBA00022670"/>
    </source>
</evidence>
<sequence length="257" mass="28514">GPARWVLLGTISLINTTVTDGKNGQIHPITRRIRHPEYKAPAKYHDIALFEIGPAVTPNPRPMNLKELHPACLSTNRTFPGSKAIASGWGRVGHADDGSSNLLKVRLDIFELSVCQNAYEVEIRSTNQLRRGIVNTMLCAGVLEGKRDTCHGDSGGPLQFATNRECMYEVWGVTSFGKVCAFPNSPSVYSKVFEYIPWIEDIGDSGGPLQFATRRGCMYEVWGVTSFGKVCAFPNSPSVYSKVFEYIPWIEDIVWPE</sequence>
<dbReference type="InterPro" id="IPR009003">
    <property type="entry name" value="Peptidase_S1_PA"/>
</dbReference>
<keyword evidence="2" id="KW-0378">Hydrolase</keyword>
<dbReference type="PROSITE" id="PS00135">
    <property type="entry name" value="TRYPSIN_SER"/>
    <property type="match status" value="1"/>
</dbReference>
<evidence type="ECO:0000259" key="7">
    <source>
        <dbReference type="PROSITE" id="PS50240"/>
    </source>
</evidence>
<gene>
    <name evidence="8" type="ORF">J437_LFUL011100</name>
</gene>
<keyword evidence="1" id="KW-0645">Protease</keyword>
<dbReference type="CDD" id="cd00190">
    <property type="entry name" value="Tryp_SPc"/>
    <property type="match status" value="1"/>
</dbReference>
<evidence type="ECO:0000313" key="9">
    <source>
        <dbReference type="Proteomes" id="UP000792457"/>
    </source>
</evidence>
<evidence type="ECO:0000256" key="6">
    <source>
        <dbReference type="SAM" id="SignalP"/>
    </source>
</evidence>
<dbReference type="PANTHER" id="PTHR24264">
    <property type="entry name" value="TRYPSIN-RELATED"/>
    <property type="match status" value="1"/>
</dbReference>